<dbReference type="SUPFAM" id="SSF81301">
    <property type="entry name" value="Nucleotidyltransferase"/>
    <property type="match status" value="1"/>
</dbReference>
<evidence type="ECO:0008006" key="3">
    <source>
        <dbReference type="Google" id="ProtNLM"/>
    </source>
</evidence>
<keyword evidence="2" id="KW-1185">Reference proteome</keyword>
<dbReference type="AlphaFoldDB" id="A0A1Z4BY95"/>
<dbReference type="EMBL" id="CP022129">
    <property type="protein sequence ID" value="ASF46274.1"/>
    <property type="molecule type" value="Genomic_DNA"/>
</dbReference>
<dbReference type="InterPro" id="IPR043519">
    <property type="entry name" value="NT_sf"/>
</dbReference>
<evidence type="ECO:0000313" key="1">
    <source>
        <dbReference type="EMBL" id="ASF46274.1"/>
    </source>
</evidence>
<evidence type="ECO:0000313" key="2">
    <source>
        <dbReference type="Proteomes" id="UP000197019"/>
    </source>
</evidence>
<accession>A0A1Z4BY95</accession>
<dbReference type="KEGG" id="mpsy:CEK71_09380"/>
<dbReference type="Proteomes" id="UP000197019">
    <property type="component" value="Chromosome"/>
</dbReference>
<protein>
    <recommendedName>
        <fullName evidence="3">Polymerase nucleotidyl transferase domain-containing protein</fullName>
    </recommendedName>
</protein>
<name>A0A1Z4BY95_9GAMM</name>
<dbReference type="OrthoDB" id="253869at2"/>
<organism evidence="1 2">
    <name type="scientific">Methylovulum psychrotolerans</name>
    <dbReference type="NCBI Taxonomy" id="1704499"/>
    <lineage>
        <taxon>Bacteria</taxon>
        <taxon>Pseudomonadati</taxon>
        <taxon>Pseudomonadota</taxon>
        <taxon>Gammaproteobacteria</taxon>
        <taxon>Methylococcales</taxon>
        <taxon>Methylococcaceae</taxon>
        <taxon>Methylovulum</taxon>
    </lineage>
</organism>
<sequence>MNKPPLFYPKDFIATAEGLLFAVVSQGLENGKVLCFLRYVLEASGWKKYPTAAANAFLHAHHPQYLHFSPHLAAHLHAVPLPQIIRHHTPRQRLQTLLHSPRTDAVLEDAYQLGNLLQSHGVNLAEVGITGSVLVDTHNPASDIDLVCYDRAVFKHCRLLVGELTLQGLLAELAEADWQDAYQRREAALSYPEYLWHERRKYNKGLINGRKFDLSLVHDSVAEDGDCTKLGSATLHCRITDDTYSFDYPAQFSTDHPTIPTIICFTATYSGQALTGENVEAAGMLEQTADGQQRLVVGATREAKGEYIKVIDTSAT</sequence>
<reference evidence="1 2" key="1">
    <citation type="submission" date="2017-06" db="EMBL/GenBank/DDBJ databases">
        <title>Genome Sequencing of the methanotroph Methylovulum psychrotolerants str. HV10-M2 isolated from a high-altitude environment.</title>
        <authorList>
            <person name="Mateos-Rivera A."/>
        </authorList>
    </citation>
    <scope>NUCLEOTIDE SEQUENCE [LARGE SCALE GENOMIC DNA]</scope>
    <source>
        <strain evidence="1 2">HV10_M2</strain>
    </source>
</reference>
<dbReference type="RefSeq" id="WP_088619146.1">
    <property type="nucleotide sequence ID" value="NZ_CP022129.1"/>
</dbReference>
<proteinExistence type="predicted"/>
<gene>
    <name evidence="1" type="ORF">CEK71_09380</name>
</gene>